<reference evidence="2" key="1">
    <citation type="journal article" date="2022" name="bioRxiv">
        <title>Sequencing and chromosome-scale assembly of the giantPleurodeles waltlgenome.</title>
        <authorList>
            <person name="Brown T."/>
            <person name="Elewa A."/>
            <person name="Iarovenko S."/>
            <person name="Subramanian E."/>
            <person name="Araus A.J."/>
            <person name="Petzold A."/>
            <person name="Susuki M."/>
            <person name="Suzuki K.-i.T."/>
            <person name="Hayashi T."/>
            <person name="Toyoda A."/>
            <person name="Oliveira C."/>
            <person name="Osipova E."/>
            <person name="Leigh N.D."/>
            <person name="Simon A."/>
            <person name="Yun M.H."/>
        </authorList>
    </citation>
    <scope>NUCLEOTIDE SEQUENCE</scope>
    <source>
        <strain evidence="2">20211129_DDA</strain>
        <tissue evidence="2">Liver</tissue>
    </source>
</reference>
<keyword evidence="3" id="KW-1185">Reference proteome</keyword>
<gene>
    <name evidence="2" type="ORF">NDU88_001622</name>
</gene>
<proteinExistence type="predicted"/>
<evidence type="ECO:0000313" key="2">
    <source>
        <dbReference type="EMBL" id="KAJ1148796.1"/>
    </source>
</evidence>
<evidence type="ECO:0000256" key="1">
    <source>
        <dbReference type="SAM" id="MobiDB-lite"/>
    </source>
</evidence>
<organism evidence="2 3">
    <name type="scientific">Pleurodeles waltl</name>
    <name type="common">Iberian ribbed newt</name>
    <dbReference type="NCBI Taxonomy" id="8319"/>
    <lineage>
        <taxon>Eukaryota</taxon>
        <taxon>Metazoa</taxon>
        <taxon>Chordata</taxon>
        <taxon>Craniata</taxon>
        <taxon>Vertebrata</taxon>
        <taxon>Euteleostomi</taxon>
        <taxon>Amphibia</taxon>
        <taxon>Batrachia</taxon>
        <taxon>Caudata</taxon>
        <taxon>Salamandroidea</taxon>
        <taxon>Salamandridae</taxon>
        <taxon>Pleurodelinae</taxon>
        <taxon>Pleurodeles</taxon>
    </lineage>
</organism>
<dbReference type="EMBL" id="JANPWB010000009">
    <property type="protein sequence ID" value="KAJ1148796.1"/>
    <property type="molecule type" value="Genomic_DNA"/>
</dbReference>
<sequence>MEPQVIVKVFNNAVKMSDDRIWNVSESICVAETSWGGRVSQESAVASQDRMVPDTQRCGDTAQHKEKKILRPEYLPRYAV</sequence>
<comment type="caution">
    <text evidence="2">The sequence shown here is derived from an EMBL/GenBank/DDBJ whole genome shotgun (WGS) entry which is preliminary data.</text>
</comment>
<accession>A0AAV7RBT3</accession>
<dbReference type="AlphaFoldDB" id="A0AAV7RBT3"/>
<dbReference type="Proteomes" id="UP001066276">
    <property type="component" value="Chromosome 5"/>
</dbReference>
<protein>
    <submittedName>
        <fullName evidence="2">Uncharacterized protein</fullName>
    </submittedName>
</protein>
<evidence type="ECO:0000313" key="3">
    <source>
        <dbReference type="Proteomes" id="UP001066276"/>
    </source>
</evidence>
<name>A0AAV7RBT3_PLEWA</name>
<feature type="region of interest" description="Disordered" evidence="1">
    <location>
        <begin position="44"/>
        <end position="65"/>
    </location>
</feature>